<name>A0ABP7BWD5_9MICC</name>
<reference evidence="2" key="1">
    <citation type="journal article" date="2019" name="Int. J. Syst. Evol. Microbiol.">
        <title>The Global Catalogue of Microorganisms (GCM) 10K type strain sequencing project: providing services to taxonomists for standard genome sequencing and annotation.</title>
        <authorList>
            <consortium name="The Broad Institute Genomics Platform"/>
            <consortium name="The Broad Institute Genome Sequencing Center for Infectious Disease"/>
            <person name="Wu L."/>
            <person name="Ma J."/>
        </authorList>
    </citation>
    <scope>NUCLEOTIDE SEQUENCE [LARGE SCALE GENOMIC DNA]</scope>
    <source>
        <strain evidence="2">JCM 30742</strain>
    </source>
</reference>
<comment type="caution">
    <text evidence="1">The sequence shown here is derived from an EMBL/GenBank/DDBJ whole genome shotgun (WGS) entry which is preliminary data.</text>
</comment>
<protein>
    <submittedName>
        <fullName evidence="1">Uncharacterized protein</fullName>
    </submittedName>
</protein>
<organism evidence="1 2">
    <name type="scientific">Arthrobacter ginkgonis</name>
    <dbReference type="NCBI Taxonomy" id="1630594"/>
    <lineage>
        <taxon>Bacteria</taxon>
        <taxon>Bacillati</taxon>
        <taxon>Actinomycetota</taxon>
        <taxon>Actinomycetes</taxon>
        <taxon>Micrococcales</taxon>
        <taxon>Micrococcaceae</taxon>
        <taxon>Arthrobacter</taxon>
    </lineage>
</organism>
<evidence type="ECO:0000313" key="1">
    <source>
        <dbReference type="EMBL" id="GAA3671696.1"/>
    </source>
</evidence>
<sequence length="112" mass="12845">MLPGGLKALRADDRNYTGDVWTNIELYMMGSRRGIAVFEDIEDRNFNPNVSLELGYMLGRQKQCMILKEKRLPNVPSDVVHRLYSPWDAFDTHATMSSAVARWVDVDLGLRQ</sequence>
<proteinExistence type="predicted"/>
<keyword evidence="2" id="KW-1185">Reference proteome</keyword>
<dbReference type="EMBL" id="BAABEO010000008">
    <property type="protein sequence ID" value="GAA3671696.1"/>
    <property type="molecule type" value="Genomic_DNA"/>
</dbReference>
<evidence type="ECO:0000313" key="2">
    <source>
        <dbReference type="Proteomes" id="UP001500752"/>
    </source>
</evidence>
<dbReference type="Proteomes" id="UP001500752">
    <property type="component" value="Unassembled WGS sequence"/>
</dbReference>
<gene>
    <name evidence="1" type="ORF">GCM10023081_07550</name>
</gene>
<accession>A0ABP7BWD5</accession>